<dbReference type="SUPFAM" id="SSF81383">
    <property type="entry name" value="F-box domain"/>
    <property type="match status" value="1"/>
</dbReference>
<proteinExistence type="predicted"/>
<evidence type="ECO:0000313" key="2">
    <source>
        <dbReference type="EMBL" id="PBK93431.1"/>
    </source>
</evidence>
<dbReference type="OMA" id="LAHCISS"/>
<gene>
    <name evidence="2" type="ORF">ARMGADRAFT_928952</name>
</gene>
<protein>
    <recommendedName>
        <fullName evidence="1">F-box domain-containing protein</fullName>
    </recommendedName>
</protein>
<dbReference type="InterPro" id="IPR001810">
    <property type="entry name" value="F-box_dom"/>
</dbReference>
<dbReference type="Gene3D" id="1.20.1280.50">
    <property type="match status" value="1"/>
</dbReference>
<evidence type="ECO:0000259" key="1">
    <source>
        <dbReference type="Pfam" id="PF12937"/>
    </source>
</evidence>
<dbReference type="STRING" id="47427.A0A2H3DDY6"/>
<organism evidence="2 3">
    <name type="scientific">Armillaria gallica</name>
    <name type="common">Bulbous honey fungus</name>
    <name type="synonym">Armillaria bulbosa</name>
    <dbReference type="NCBI Taxonomy" id="47427"/>
    <lineage>
        <taxon>Eukaryota</taxon>
        <taxon>Fungi</taxon>
        <taxon>Dikarya</taxon>
        <taxon>Basidiomycota</taxon>
        <taxon>Agaricomycotina</taxon>
        <taxon>Agaricomycetes</taxon>
        <taxon>Agaricomycetidae</taxon>
        <taxon>Agaricales</taxon>
        <taxon>Marasmiineae</taxon>
        <taxon>Physalacriaceae</taxon>
        <taxon>Armillaria</taxon>
    </lineage>
</organism>
<feature type="domain" description="F-box" evidence="1">
    <location>
        <begin position="2"/>
        <end position="35"/>
    </location>
</feature>
<dbReference type="InParanoid" id="A0A2H3DDY6"/>
<name>A0A2H3DDY6_ARMGA</name>
<dbReference type="Pfam" id="PF12937">
    <property type="entry name" value="F-box-like"/>
    <property type="match status" value="1"/>
</dbReference>
<dbReference type="Proteomes" id="UP000217790">
    <property type="component" value="Unassembled WGS sequence"/>
</dbReference>
<dbReference type="InterPro" id="IPR036047">
    <property type="entry name" value="F-box-like_dom_sf"/>
</dbReference>
<keyword evidence="3" id="KW-1185">Reference proteome</keyword>
<reference evidence="3" key="1">
    <citation type="journal article" date="2017" name="Nat. Ecol. Evol.">
        <title>Genome expansion and lineage-specific genetic innovations in the forest pathogenic fungi Armillaria.</title>
        <authorList>
            <person name="Sipos G."/>
            <person name="Prasanna A.N."/>
            <person name="Walter M.C."/>
            <person name="O'Connor E."/>
            <person name="Balint B."/>
            <person name="Krizsan K."/>
            <person name="Kiss B."/>
            <person name="Hess J."/>
            <person name="Varga T."/>
            <person name="Slot J."/>
            <person name="Riley R."/>
            <person name="Boka B."/>
            <person name="Rigling D."/>
            <person name="Barry K."/>
            <person name="Lee J."/>
            <person name="Mihaltcheva S."/>
            <person name="LaButti K."/>
            <person name="Lipzen A."/>
            <person name="Waldron R."/>
            <person name="Moloney N.M."/>
            <person name="Sperisen C."/>
            <person name="Kredics L."/>
            <person name="Vagvoelgyi C."/>
            <person name="Patrignani A."/>
            <person name="Fitzpatrick D."/>
            <person name="Nagy I."/>
            <person name="Doyle S."/>
            <person name="Anderson J.B."/>
            <person name="Grigoriev I.V."/>
            <person name="Gueldener U."/>
            <person name="Muensterkoetter M."/>
            <person name="Nagy L.G."/>
        </authorList>
    </citation>
    <scope>NUCLEOTIDE SEQUENCE [LARGE SCALE GENOMIC DNA]</scope>
    <source>
        <strain evidence="3">Ar21-2</strain>
    </source>
</reference>
<dbReference type="EMBL" id="KZ293656">
    <property type="protein sequence ID" value="PBK93431.1"/>
    <property type="molecule type" value="Genomic_DNA"/>
</dbReference>
<sequence length="76" mass="8635">MLPQELIDQIIDYLHDDTQTLRACSTVCRTWTQSSQRHIFCHISIDLQPSSDIVPTFCQSLVSAPHVAQCLQHLSI</sequence>
<dbReference type="AlphaFoldDB" id="A0A2H3DDY6"/>
<dbReference type="OrthoDB" id="2977329at2759"/>
<feature type="non-terminal residue" evidence="2">
    <location>
        <position position="76"/>
    </location>
</feature>
<evidence type="ECO:0000313" key="3">
    <source>
        <dbReference type="Proteomes" id="UP000217790"/>
    </source>
</evidence>
<accession>A0A2H3DDY6</accession>